<dbReference type="PANTHER" id="PTHR11567">
    <property type="entry name" value="ACID PHOSPHATASE-RELATED"/>
    <property type="match status" value="1"/>
</dbReference>
<feature type="chain" id="PRO_5042991813" evidence="3">
    <location>
        <begin position="19"/>
        <end position="490"/>
    </location>
</feature>
<dbReference type="CDD" id="cd07061">
    <property type="entry name" value="HP_HAP_like"/>
    <property type="match status" value="1"/>
</dbReference>
<comment type="caution">
    <text evidence="4">The sequence shown here is derived from an EMBL/GenBank/DDBJ whole genome shotgun (WGS) entry which is preliminary data.</text>
</comment>
<proteinExistence type="inferred from homology"/>
<reference evidence="4" key="1">
    <citation type="journal article" date="2023" name="Mol. Phylogenet. Evol.">
        <title>Genome-scale phylogeny and comparative genomics of the fungal order Sordariales.</title>
        <authorList>
            <person name="Hensen N."/>
            <person name="Bonometti L."/>
            <person name="Westerberg I."/>
            <person name="Brannstrom I.O."/>
            <person name="Guillou S."/>
            <person name="Cros-Aarteil S."/>
            <person name="Calhoun S."/>
            <person name="Haridas S."/>
            <person name="Kuo A."/>
            <person name="Mondo S."/>
            <person name="Pangilinan J."/>
            <person name="Riley R."/>
            <person name="LaButti K."/>
            <person name="Andreopoulos B."/>
            <person name="Lipzen A."/>
            <person name="Chen C."/>
            <person name="Yan M."/>
            <person name="Daum C."/>
            <person name="Ng V."/>
            <person name="Clum A."/>
            <person name="Steindorff A."/>
            <person name="Ohm R.A."/>
            <person name="Martin F."/>
            <person name="Silar P."/>
            <person name="Natvig D.O."/>
            <person name="Lalanne C."/>
            <person name="Gautier V."/>
            <person name="Ament-Velasquez S.L."/>
            <person name="Kruys A."/>
            <person name="Hutchinson M.I."/>
            <person name="Powell A.J."/>
            <person name="Barry K."/>
            <person name="Miller A.N."/>
            <person name="Grigoriev I.V."/>
            <person name="Debuchy R."/>
            <person name="Gladieux P."/>
            <person name="Hiltunen Thoren M."/>
            <person name="Johannesson H."/>
        </authorList>
    </citation>
    <scope>NUCLEOTIDE SEQUENCE</scope>
    <source>
        <strain evidence="4">PSN293</strain>
    </source>
</reference>
<dbReference type="Proteomes" id="UP001301769">
    <property type="component" value="Unassembled WGS sequence"/>
</dbReference>
<evidence type="ECO:0000313" key="4">
    <source>
        <dbReference type="EMBL" id="KAK4215310.1"/>
    </source>
</evidence>
<gene>
    <name evidence="4" type="ORF">QBC37DRAFT_126885</name>
</gene>
<keyword evidence="3" id="KW-0732">Signal</keyword>
<organism evidence="4 5">
    <name type="scientific">Rhypophila decipiens</name>
    <dbReference type="NCBI Taxonomy" id="261697"/>
    <lineage>
        <taxon>Eukaryota</taxon>
        <taxon>Fungi</taxon>
        <taxon>Dikarya</taxon>
        <taxon>Ascomycota</taxon>
        <taxon>Pezizomycotina</taxon>
        <taxon>Sordariomycetes</taxon>
        <taxon>Sordariomycetidae</taxon>
        <taxon>Sordariales</taxon>
        <taxon>Naviculisporaceae</taxon>
        <taxon>Rhypophila</taxon>
    </lineage>
</organism>
<keyword evidence="2" id="KW-0812">Transmembrane</keyword>
<dbReference type="InterPro" id="IPR029033">
    <property type="entry name" value="His_PPase_superfam"/>
</dbReference>
<name>A0AAN6YB24_9PEZI</name>
<feature type="signal peptide" evidence="3">
    <location>
        <begin position="1"/>
        <end position="18"/>
    </location>
</feature>
<sequence>MKRAAFLLILPCLPLGAGETVLGAYIFHRHGSRTSKSYPPVQLTPLGASESRSSGAWYRNRYVSGNASAKIHGFSPDTVTLSQLSVLSPMDDILQNSAQAFLQGLYPPVGKAASSEQSSTEDVVNGLLDGYQYIPVNTVGMSTTGVQGEDNMRLQTGSGCPNAIKSTERYLESSEYLQNLKDTMNFYQRLLPVYDKTFPAEKASFEHAYGIYDLVHVSTALNDTKISHTELLTAEVQHQLYTLASAHEWGLAFNSSEPVRAMVGSILAGQIVQGLNATLRAPLKTNSTNRLTIQFGAYASFMSFFGLSQATAASEDFYGIVDYDSSFVIELVTDAEVDSLSSSADTINADDAYIRFLFANGTASETNQPKPFPLFGQQEIRLKWNTFIEEMSKFSITDTAEWCVACGATEGVCSGAGSSDVSTAKADSGGMSNVVAGVIGAVVTLAVATLLAALAVGIGGLRLVKKKAPRLSMAIAPKTSRDDMSYEERV</sequence>
<dbReference type="PANTHER" id="PTHR11567:SF142">
    <property type="entry name" value="PHOSPHOGLYCERATE MUTASE-LIKE PROTEIN"/>
    <property type="match status" value="1"/>
</dbReference>
<protein>
    <submittedName>
        <fullName evidence="4">Histidine phosphatase superfamily</fullName>
    </submittedName>
</protein>
<dbReference type="AlphaFoldDB" id="A0AAN6YB24"/>
<keyword evidence="2" id="KW-1133">Transmembrane helix</keyword>
<dbReference type="SUPFAM" id="SSF53254">
    <property type="entry name" value="Phosphoglycerate mutase-like"/>
    <property type="match status" value="1"/>
</dbReference>
<comment type="similarity">
    <text evidence="1">Belongs to the histidine acid phosphatase family.</text>
</comment>
<evidence type="ECO:0000256" key="2">
    <source>
        <dbReference type="SAM" id="Phobius"/>
    </source>
</evidence>
<evidence type="ECO:0000313" key="5">
    <source>
        <dbReference type="Proteomes" id="UP001301769"/>
    </source>
</evidence>
<accession>A0AAN6YB24</accession>
<dbReference type="InterPro" id="IPR050645">
    <property type="entry name" value="Histidine_acid_phosphatase"/>
</dbReference>
<dbReference type="GO" id="GO:0016791">
    <property type="term" value="F:phosphatase activity"/>
    <property type="evidence" value="ECO:0007669"/>
    <property type="project" value="TreeGrafter"/>
</dbReference>
<evidence type="ECO:0000256" key="3">
    <source>
        <dbReference type="SAM" id="SignalP"/>
    </source>
</evidence>
<reference evidence="4" key="2">
    <citation type="submission" date="2023-05" db="EMBL/GenBank/DDBJ databases">
        <authorList>
            <consortium name="Lawrence Berkeley National Laboratory"/>
            <person name="Steindorff A."/>
            <person name="Hensen N."/>
            <person name="Bonometti L."/>
            <person name="Westerberg I."/>
            <person name="Brannstrom I.O."/>
            <person name="Guillou S."/>
            <person name="Cros-Aarteil S."/>
            <person name="Calhoun S."/>
            <person name="Haridas S."/>
            <person name="Kuo A."/>
            <person name="Mondo S."/>
            <person name="Pangilinan J."/>
            <person name="Riley R."/>
            <person name="Labutti K."/>
            <person name="Andreopoulos B."/>
            <person name="Lipzen A."/>
            <person name="Chen C."/>
            <person name="Yanf M."/>
            <person name="Daum C."/>
            <person name="Ng V."/>
            <person name="Clum A."/>
            <person name="Ohm R."/>
            <person name="Martin F."/>
            <person name="Silar P."/>
            <person name="Natvig D."/>
            <person name="Lalanne C."/>
            <person name="Gautier V."/>
            <person name="Ament-Velasquez S.L."/>
            <person name="Kruys A."/>
            <person name="Hutchinson M.I."/>
            <person name="Powell A.J."/>
            <person name="Barry K."/>
            <person name="Miller A.N."/>
            <person name="Grigoriev I.V."/>
            <person name="Debuchy R."/>
            <person name="Gladieux P."/>
            <person name="Thoren M.H."/>
            <person name="Johannesson H."/>
        </authorList>
    </citation>
    <scope>NUCLEOTIDE SEQUENCE</scope>
    <source>
        <strain evidence="4">PSN293</strain>
    </source>
</reference>
<keyword evidence="5" id="KW-1185">Reference proteome</keyword>
<dbReference type="InterPro" id="IPR000560">
    <property type="entry name" value="His_Pase_clade-2"/>
</dbReference>
<feature type="transmembrane region" description="Helical" evidence="2">
    <location>
        <begin position="434"/>
        <end position="464"/>
    </location>
</feature>
<keyword evidence="2" id="KW-0472">Membrane</keyword>
<dbReference type="Gene3D" id="3.40.50.1240">
    <property type="entry name" value="Phosphoglycerate mutase-like"/>
    <property type="match status" value="1"/>
</dbReference>
<dbReference type="EMBL" id="MU858081">
    <property type="protein sequence ID" value="KAK4215310.1"/>
    <property type="molecule type" value="Genomic_DNA"/>
</dbReference>
<dbReference type="Pfam" id="PF00328">
    <property type="entry name" value="His_Phos_2"/>
    <property type="match status" value="1"/>
</dbReference>
<evidence type="ECO:0000256" key="1">
    <source>
        <dbReference type="ARBA" id="ARBA00005375"/>
    </source>
</evidence>